<dbReference type="AlphaFoldDB" id="A0A6I6JGM6"/>
<evidence type="ECO:0000313" key="3">
    <source>
        <dbReference type="Proteomes" id="UP000428328"/>
    </source>
</evidence>
<sequence length="227" mass="24795">MHRLVPLVLVLLTAASGFAAPFETVLKTANTTDKYLFYLHGAILEETGKNGVSPRYGPYLYDNIVKEYEDRGLVVIEEVRGRVNPYRYADRIIGQIRRLKAAGVPPDNITVAGFSKGGHIALLIASSLGDPAVGFVIMAGCGHGQGGYLFDQFLKRKRGARLKGRLYSIYAGSDMVAGSCRQATAQSSGKGLTFRETRIKSNKGHGLFYQPRPEWIQPTAIFAKGGR</sequence>
<reference evidence="2 3" key="1">
    <citation type="submission" date="2019-11" db="EMBL/GenBank/DDBJ databases">
        <authorList>
            <person name="Zheng R.K."/>
            <person name="Sun C.M."/>
        </authorList>
    </citation>
    <scope>NUCLEOTIDE SEQUENCE [LARGE SCALE GENOMIC DNA]</scope>
    <source>
        <strain evidence="2 3">SRB007</strain>
    </source>
</reference>
<dbReference type="Gene3D" id="3.40.50.1820">
    <property type="entry name" value="alpha/beta hydrolase"/>
    <property type="match status" value="1"/>
</dbReference>
<evidence type="ECO:0000313" key="2">
    <source>
        <dbReference type="EMBL" id="QGY39663.1"/>
    </source>
</evidence>
<dbReference type="InterPro" id="IPR029058">
    <property type="entry name" value="AB_hydrolase_fold"/>
</dbReference>
<name>A0A6I6JGM6_9BACT</name>
<feature type="signal peptide" evidence="1">
    <location>
        <begin position="1"/>
        <end position="19"/>
    </location>
</feature>
<gene>
    <name evidence="2" type="ORF">GM415_05870</name>
</gene>
<dbReference type="EMBL" id="CP046400">
    <property type="protein sequence ID" value="QGY39663.1"/>
    <property type="molecule type" value="Genomic_DNA"/>
</dbReference>
<evidence type="ECO:0000256" key="1">
    <source>
        <dbReference type="SAM" id="SignalP"/>
    </source>
</evidence>
<dbReference type="KEGG" id="psel:GM415_05870"/>
<keyword evidence="1" id="KW-0732">Signal</keyword>
<evidence type="ECO:0008006" key="4">
    <source>
        <dbReference type="Google" id="ProtNLM"/>
    </source>
</evidence>
<dbReference type="RefSeq" id="WP_158946888.1">
    <property type="nucleotide sequence ID" value="NZ_CP046400.1"/>
</dbReference>
<protein>
    <recommendedName>
        <fullName evidence="4">Alpha/beta hydrolase</fullName>
    </recommendedName>
</protein>
<dbReference type="SUPFAM" id="SSF53474">
    <property type="entry name" value="alpha/beta-Hydrolases"/>
    <property type="match status" value="1"/>
</dbReference>
<feature type="chain" id="PRO_5026267413" description="Alpha/beta hydrolase" evidence="1">
    <location>
        <begin position="20"/>
        <end position="227"/>
    </location>
</feature>
<dbReference type="Proteomes" id="UP000428328">
    <property type="component" value="Chromosome"/>
</dbReference>
<keyword evidence="3" id="KW-1185">Reference proteome</keyword>
<organism evidence="2 3">
    <name type="scientific">Pseudodesulfovibrio cashew</name>
    <dbReference type="NCBI Taxonomy" id="2678688"/>
    <lineage>
        <taxon>Bacteria</taxon>
        <taxon>Pseudomonadati</taxon>
        <taxon>Thermodesulfobacteriota</taxon>
        <taxon>Desulfovibrionia</taxon>
        <taxon>Desulfovibrionales</taxon>
        <taxon>Desulfovibrionaceae</taxon>
    </lineage>
</organism>
<proteinExistence type="predicted"/>
<accession>A0A6I6JGM6</accession>